<dbReference type="InterPro" id="IPR036378">
    <property type="entry name" value="FAS1_dom_sf"/>
</dbReference>
<feature type="compositionally biased region" description="Basic residues" evidence="2">
    <location>
        <begin position="233"/>
        <end position="248"/>
    </location>
</feature>
<feature type="domain" description="FAS1" evidence="4">
    <location>
        <begin position="84"/>
        <end position="213"/>
    </location>
</feature>
<organism evidence="5 6">
    <name type="scientific">Handroanthus impetiginosus</name>
    <dbReference type="NCBI Taxonomy" id="429701"/>
    <lineage>
        <taxon>Eukaryota</taxon>
        <taxon>Viridiplantae</taxon>
        <taxon>Streptophyta</taxon>
        <taxon>Embryophyta</taxon>
        <taxon>Tracheophyta</taxon>
        <taxon>Spermatophyta</taxon>
        <taxon>Magnoliopsida</taxon>
        <taxon>eudicotyledons</taxon>
        <taxon>Gunneridae</taxon>
        <taxon>Pentapetalae</taxon>
        <taxon>asterids</taxon>
        <taxon>lamiids</taxon>
        <taxon>Lamiales</taxon>
        <taxon>Bignoniaceae</taxon>
        <taxon>Crescentiina</taxon>
        <taxon>Tabebuia alliance</taxon>
        <taxon>Handroanthus</taxon>
    </lineage>
</organism>
<dbReference type="InterPro" id="IPR052806">
    <property type="entry name" value="Fasciclin-like_AGP"/>
</dbReference>
<evidence type="ECO:0000313" key="5">
    <source>
        <dbReference type="EMBL" id="PIM97520.1"/>
    </source>
</evidence>
<feature type="region of interest" description="Disordered" evidence="2">
    <location>
        <begin position="37"/>
        <end position="79"/>
    </location>
</feature>
<comment type="similarity">
    <text evidence="1">Belongs to the fasciclin-like AGP family.</text>
</comment>
<feature type="chain" id="PRO_5013681516" description="FAS1 domain-containing protein" evidence="3">
    <location>
        <begin position="26"/>
        <end position="285"/>
    </location>
</feature>
<feature type="compositionally biased region" description="Polar residues" evidence="2">
    <location>
        <begin position="251"/>
        <end position="263"/>
    </location>
</feature>
<dbReference type="STRING" id="429701.A0A2G9FWT1"/>
<evidence type="ECO:0000256" key="1">
    <source>
        <dbReference type="ARBA" id="ARBA00007843"/>
    </source>
</evidence>
<dbReference type="Gene3D" id="2.30.180.10">
    <property type="entry name" value="FAS1 domain"/>
    <property type="match status" value="1"/>
</dbReference>
<gene>
    <name evidence="5" type="ORF">CDL12_30010</name>
</gene>
<dbReference type="OrthoDB" id="2015130at2759"/>
<reference evidence="6" key="1">
    <citation type="journal article" date="2018" name="Gigascience">
        <title>Genome assembly of the Pink Ipe (Handroanthus impetiginosus, Bignoniaceae), a highly valued, ecologically keystone Neotropical timber forest tree.</title>
        <authorList>
            <person name="Silva-Junior O.B."/>
            <person name="Grattapaglia D."/>
            <person name="Novaes E."/>
            <person name="Collevatti R.G."/>
        </authorList>
    </citation>
    <scope>NUCLEOTIDE SEQUENCE [LARGE SCALE GENOMIC DNA]</scope>
    <source>
        <strain evidence="6">cv. UFG-1</strain>
    </source>
</reference>
<evidence type="ECO:0000256" key="3">
    <source>
        <dbReference type="SAM" id="SignalP"/>
    </source>
</evidence>
<evidence type="ECO:0000313" key="6">
    <source>
        <dbReference type="Proteomes" id="UP000231279"/>
    </source>
</evidence>
<proteinExistence type="inferred from homology"/>
<sequence length="285" mass="30559">MAGSFSLSLFVGVFIATTGLRLISAAEIPPPILPPSLPPPPPPFFTTHIPPPPPVSTTHAPPPPSVSTSDTPPPPADEIQQNQLNNIIDALIGEGNFTAWAGLLSFTYPSFPPPNATFFIPSNDAISRFPATGAAAINFDPFLIPYHIVPQRLTFSDLQQFTTHTRLPTLLPYKSIVITNNSPSNFTVDDSQITQADIVVNAAFSVHGVKKILEYSVYGGDGFLSLPPGNSHSSRRKRRRGPPRKRKPNSPGESTLGPTSGVSSSWGEVLMISSTSFVVFVLNIL</sequence>
<feature type="signal peptide" evidence="3">
    <location>
        <begin position="1"/>
        <end position="25"/>
    </location>
</feature>
<dbReference type="Proteomes" id="UP000231279">
    <property type="component" value="Unassembled WGS sequence"/>
</dbReference>
<dbReference type="Pfam" id="PF02469">
    <property type="entry name" value="Fasciclin"/>
    <property type="match status" value="1"/>
</dbReference>
<evidence type="ECO:0000256" key="2">
    <source>
        <dbReference type="SAM" id="MobiDB-lite"/>
    </source>
</evidence>
<dbReference type="EMBL" id="NKXS01009533">
    <property type="protein sequence ID" value="PIM97520.1"/>
    <property type="molecule type" value="Genomic_DNA"/>
</dbReference>
<dbReference type="SMART" id="SM00554">
    <property type="entry name" value="FAS1"/>
    <property type="match status" value="1"/>
</dbReference>
<name>A0A2G9FWT1_9LAMI</name>
<protein>
    <recommendedName>
        <fullName evidence="4">FAS1 domain-containing protein</fullName>
    </recommendedName>
</protein>
<dbReference type="FunFam" id="2.30.180.10:FF:000046">
    <property type="entry name" value="Fasciclin-like arabinogalactan family protein"/>
    <property type="match status" value="1"/>
</dbReference>
<feature type="region of interest" description="Disordered" evidence="2">
    <location>
        <begin position="228"/>
        <end position="263"/>
    </location>
</feature>
<dbReference type="AlphaFoldDB" id="A0A2G9FWT1"/>
<keyword evidence="6" id="KW-1185">Reference proteome</keyword>
<dbReference type="SUPFAM" id="SSF82153">
    <property type="entry name" value="FAS1 domain"/>
    <property type="match status" value="1"/>
</dbReference>
<dbReference type="InterPro" id="IPR000782">
    <property type="entry name" value="FAS1_domain"/>
</dbReference>
<comment type="caution">
    <text evidence="5">The sequence shown here is derived from an EMBL/GenBank/DDBJ whole genome shotgun (WGS) entry which is preliminary data.</text>
</comment>
<dbReference type="PANTHER" id="PTHR33985">
    <property type="entry name" value="OS02G0491300 PROTEIN-RELATED"/>
    <property type="match status" value="1"/>
</dbReference>
<evidence type="ECO:0000259" key="4">
    <source>
        <dbReference type="PROSITE" id="PS50213"/>
    </source>
</evidence>
<dbReference type="PANTHER" id="PTHR33985:SF5">
    <property type="entry name" value="FASCICLIN-LIKE ARABINOGALACTAN FAMILY PROTEIN"/>
    <property type="match status" value="1"/>
</dbReference>
<dbReference type="PROSITE" id="PS50213">
    <property type="entry name" value="FAS1"/>
    <property type="match status" value="1"/>
</dbReference>
<keyword evidence="3" id="KW-0732">Signal</keyword>
<feature type="compositionally biased region" description="Pro residues" evidence="2">
    <location>
        <begin position="37"/>
        <end position="76"/>
    </location>
</feature>
<accession>A0A2G9FWT1</accession>